<keyword evidence="1" id="KW-0812">Transmembrane</keyword>
<dbReference type="InterPro" id="IPR011701">
    <property type="entry name" value="MFS"/>
</dbReference>
<evidence type="ECO:0000313" key="3">
    <source>
        <dbReference type="Proteomes" id="UP001501578"/>
    </source>
</evidence>
<evidence type="ECO:0000256" key="1">
    <source>
        <dbReference type="SAM" id="Phobius"/>
    </source>
</evidence>
<sequence length="396" mass="39597">MTSITSPPGKQVLGMAGLAMFVAAANLRPAIAAVSPLVDRIRADLDLTATAAALLTTVPTLAMGLCAPLAAAAGRRFGLHRGVLLGLIVIAAATAARLAGGSTWLQLSCAAVVGAGIAITQTLLPAIVKSRFADRAGLATGVCTAGLGAGGAVAAGVSAPLADFLGSWPGALASWSVLALAGAAAWTASRPSLALDRVAAPAGLPTTRLPWRSGAAWRVTALSAANSALYYCELAWVVPLLQENGLGAGAGTLLTLMICIQVAAMLAVPAALGERRDLRVGLALTAALTALGFTGLALAPATMTWLWILALGVGHGGLFTLVLTVPVAVSRDSAEAGRISAMAFFVGYACAASAPMLVGILRDAMTDFRLAFAILAATAALTIVPITRLGKAVAHS</sequence>
<name>A0ABP4BLF4_9ACTN</name>
<dbReference type="EMBL" id="BAAAHQ010000050">
    <property type="protein sequence ID" value="GAA0951538.1"/>
    <property type="molecule type" value="Genomic_DNA"/>
</dbReference>
<keyword evidence="1" id="KW-1133">Transmembrane helix</keyword>
<dbReference type="InterPro" id="IPR052524">
    <property type="entry name" value="MFS_Cyanate_Porter"/>
</dbReference>
<accession>A0ABP4BLF4</accession>
<comment type="caution">
    <text evidence="2">The sequence shown here is derived from an EMBL/GenBank/DDBJ whole genome shotgun (WGS) entry which is preliminary data.</text>
</comment>
<evidence type="ECO:0000313" key="2">
    <source>
        <dbReference type="EMBL" id="GAA0951538.1"/>
    </source>
</evidence>
<reference evidence="3" key="1">
    <citation type="journal article" date="2019" name="Int. J. Syst. Evol. Microbiol.">
        <title>The Global Catalogue of Microorganisms (GCM) 10K type strain sequencing project: providing services to taxonomists for standard genome sequencing and annotation.</title>
        <authorList>
            <consortium name="The Broad Institute Genomics Platform"/>
            <consortium name="The Broad Institute Genome Sequencing Center for Infectious Disease"/>
            <person name="Wu L."/>
            <person name="Ma J."/>
        </authorList>
    </citation>
    <scope>NUCLEOTIDE SEQUENCE [LARGE SCALE GENOMIC DNA]</scope>
    <source>
        <strain evidence="3">JCM 11136</strain>
    </source>
</reference>
<feature type="transmembrane region" description="Helical" evidence="1">
    <location>
        <begin position="136"/>
        <end position="162"/>
    </location>
</feature>
<keyword evidence="1" id="KW-0472">Membrane</keyword>
<feature type="transmembrane region" description="Helical" evidence="1">
    <location>
        <begin position="105"/>
        <end position="124"/>
    </location>
</feature>
<feature type="transmembrane region" description="Helical" evidence="1">
    <location>
        <begin position="48"/>
        <end position="70"/>
    </location>
</feature>
<gene>
    <name evidence="2" type="ORF">GCM10009560_72370</name>
</gene>
<feature type="transmembrane region" description="Helical" evidence="1">
    <location>
        <begin position="168"/>
        <end position="188"/>
    </location>
</feature>
<feature type="transmembrane region" description="Helical" evidence="1">
    <location>
        <begin position="82"/>
        <end position="99"/>
    </location>
</feature>
<feature type="transmembrane region" description="Helical" evidence="1">
    <location>
        <begin position="305"/>
        <end position="329"/>
    </location>
</feature>
<dbReference type="Pfam" id="PF07690">
    <property type="entry name" value="MFS_1"/>
    <property type="match status" value="1"/>
</dbReference>
<proteinExistence type="predicted"/>
<keyword evidence="3" id="KW-1185">Reference proteome</keyword>
<dbReference type="RefSeq" id="WP_343954825.1">
    <property type="nucleotide sequence ID" value="NZ_BAAAHQ010000050.1"/>
</dbReference>
<feature type="transmembrane region" description="Helical" evidence="1">
    <location>
        <begin position="248"/>
        <end position="268"/>
    </location>
</feature>
<dbReference type="Proteomes" id="UP001501578">
    <property type="component" value="Unassembled WGS sequence"/>
</dbReference>
<protein>
    <submittedName>
        <fullName evidence="2">Cyanate transporter</fullName>
    </submittedName>
</protein>
<dbReference type="Gene3D" id="1.20.1250.20">
    <property type="entry name" value="MFS general substrate transporter like domains"/>
    <property type="match status" value="1"/>
</dbReference>
<dbReference type="PANTHER" id="PTHR23523:SF1">
    <property type="entry name" value="CYANATE TRANSPORT PROTEIN CYNX"/>
    <property type="match status" value="1"/>
</dbReference>
<feature type="transmembrane region" description="Helical" evidence="1">
    <location>
        <begin position="341"/>
        <end position="362"/>
    </location>
</feature>
<organism evidence="2 3">
    <name type="scientific">Nonomuraea longicatena</name>
    <dbReference type="NCBI Taxonomy" id="83682"/>
    <lineage>
        <taxon>Bacteria</taxon>
        <taxon>Bacillati</taxon>
        <taxon>Actinomycetota</taxon>
        <taxon>Actinomycetes</taxon>
        <taxon>Streptosporangiales</taxon>
        <taxon>Streptosporangiaceae</taxon>
        <taxon>Nonomuraea</taxon>
    </lineage>
</organism>
<dbReference type="InterPro" id="IPR036259">
    <property type="entry name" value="MFS_trans_sf"/>
</dbReference>
<feature type="transmembrane region" description="Helical" evidence="1">
    <location>
        <begin position="368"/>
        <end position="387"/>
    </location>
</feature>
<feature type="transmembrane region" description="Helical" evidence="1">
    <location>
        <begin position="280"/>
        <end position="299"/>
    </location>
</feature>
<dbReference type="SUPFAM" id="SSF103473">
    <property type="entry name" value="MFS general substrate transporter"/>
    <property type="match status" value="1"/>
</dbReference>
<dbReference type="PANTHER" id="PTHR23523">
    <property type="match status" value="1"/>
</dbReference>